<evidence type="ECO:0000313" key="1">
    <source>
        <dbReference type="EMBL" id="BBF92468.1"/>
    </source>
</evidence>
<dbReference type="Proteomes" id="UP000266934">
    <property type="component" value="Chromosome"/>
</dbReference>
<name>A0A348FYT5_9HYPH</name>
<keyword evidence="2" id="KW-1185">Reference proteome</keyword>
<evidence type="ECO:0008006" key="3">
    <source>
        <dbReference type="Google" id="ProtNLM"/>
    </source>
</evidence>
<dbReference type="EMBL" id="AP018907">
    <property type="protein sequence ID" value="BBF92468.1"/>
    <property type="molecule type" value="Genomic_DNA"/>
</dbReference>
<sequence length="576" mass="63107">MAPLGVNGQTSFFVDTLGQVLGFNALEQKGLIRLFRLTPNYLEWAWPRWGEPRVGKDGTPRPPRIKGFDAVKAIQCLEKAAGQKGPFDPADKVRGRGAWNDDAGHLLWHSGDAIWRVKRGKLEHAPPGEQGRWFYPRRPTVMAPWQEPVSIEDSPARDMFHMLNTWSFERGPVDAVIAIGGIGTMLIGGALRQRPHIAAMGDFGVGKTELNAFIKAVVGDALLDCANATEAGIRQRMDFDTLPVAIDEFEASEHGDNRRVGAIIDLMRASYSGGRVLRGGADHQGVEFQARSAFFASGINLPPMTPADRSRFSILNLGALDASKTGKRPIVQEGDGRMLLRQLMDAWPQFPGVLADWENAIKCAGLSGRVQNTYGTLFAVAQLLLGPELIEEAGLPVTDLQRLGETIASITITERAAQVENWRACLEHLLQVPIDSWRSGEKPSVGRVIEDLERGDLELKYARERLAAAGLGIRDLSGVDYEAIWQLLPEPRPERPARSHPAPWYLLAVPVQKSAALAPLFAGTKWSHGGWVAALQQGPKHIIRRDAGVKRLVKINRVATQCVLVDLAAYDATAEG</sequence>
<reference evidence="1 2" key="1">
    <citation type="submission" date="2018-08" db="EMBL/GenBank/DDBJ databases">
        <title>Complete genome sequencing of Blastochloris tepida GI.</title>
        <authorList>
            <person name="Tsukatani Y."/>
            <person name="Mori H."/>
        </authorList>
    </citation>
    <scope>NUCLEOTIDE SEQUENCE [LARGE SCALE GENOMIC DNA]</scope>
    <source>
        <strain evidence="1 2">GI</strain>
    </source>
</reference>
<accession>A0A348FYT5</accession>
<evidence type="ECO:0000313" key="2">
    <source>
        <dbReference type="Proteomes" id="UP000266934"/>
    </source>
</evidence>
<proteinExistence type="predicted"/>
<dbReference type="AlphaFoldDB" id="A0A348FYT5"/>
<dbReference type="KEGG" id="blag:BLTE_11530"/>
<gene>
    <name evidence="1" type="ORF">BLTE_11530</name>
</gene>
<organism evidence="1 2">
    <name type="scientific">Blastochloris tepida</name>
    <dbReference type="NCBI Taxonomy" id="2233851"/>
    <lineage>
        <taxon>Bacteria</taxon>
        <taxon>Pseudomonadati</taxon>
        <taxon>Pseudomonadota</taxon>
        <taxon>Alphaproteobacteria</taxon>
        <taxon>Hyphomicrobiales</taxon>
        <taxon>Blastochloridaceae</taxon>
        <taxon>Blastochloris</taxon>
    </lineage>
</organism>
<protein>
    <recommendedName>
        <fullName evidence="3">DUF927 domain-containing protein</fullName>
    </recommendedName>
</protein>